<sequence>IIGTYLVGIEDYEIKLVLFIPIKAEEKNLVTQAIFERMNIFQSV</sequence>
<evidence type="ECO:0000313" key="1">
    <source>
        <dbReference type="EMBL" id="CAG8765493.1"/>
    </source>
</evidence>
<keyword evidence="2" id="KW-1185">Reference proteome</keyword>
<reference evidence="1" key="1">
    <citation type="submission" date="2021-06" db="EMBL/GenBank/DDBJ databases">
        <authorList>
            <person name="Kallberg Y."/>
            <person name="Tangrot J."/>
            <person name="Rosling A."/>
        </authorList>
    </citation>
    <scope>NUCLEOTIDE SEQUENCE</scope>
    <source>
        <strain evidence="1">28 12/20/2015</strain>
    </source>
</reference>
<comment type="caution">
    <text evidence="1">The sequence shown here is derived from an EMBL/GenBank/DDBJ whole genome shotgun (WGS) entry which is preliminary data.</text>
</comment>
<dbReference type="EMBL" id="CAJVPW010050860">
    <property type="protein sequence ID" value="CAG8765493.1"/>
    <property type="molecule type" value="Genomic_DNA"/>
</dbReference>
<evidence type="ECO:0000313" key="2">
    <source>
        <dbReference type="Proteomes" id="UP000789366"/>
    </source>
</evidence>
<proteinExistence type="predicted"/>
<accession>A0ACA9QV07</accession>
<feature type="non-terminal residue" evidence="1">
    <location>
        <position position="44"/>
    </location>
</feature>
<gene>
    <name evidence="1" type="ORF">SPELUC_LOCUS15420</name>
</gene>
<name>A0ACA9QV07_9GLOM</name>
<feature type="non-terminal residue" evidence="1">
    <location>
        <position position="1"/>
    </location>
</feature>
<dbReference type="Proteomes" id="UP000789366">
    <property type="component" value="Unassembled WGS sequence"/>
</dbReference>
<organism evidence="1 2">
    <name type="scientific">Cetraspora pellucida</name>
    <dbReference type="NCBI Taxonomy" id="1433469"/>
    <lineage>
        <taxon>Eukaryota</taxon>
        <taxon>Fungi</taxon>
        <taxon>Fungi incertae sedis</taxon>
        <taxon>Mucoromycota</taxon>
        <taxon>Glomeromycotina</taxon>
        <taxon>Glomeromycetes</taxon>
        <taxon>Diversisporales</taxon>
        <taxon>Gigasporaceae</taxon>
        <taxon>Cetraspora</taxon>
    </lineage>
</organism>
<protein>
    <submittedName>
        <fullName evidence="1">7774_t:CDS:1</fullName>
    </submittedName>
</protein>